<dbReference type="Pfam" id="PF00580">
    <property type="entry name" value="UvrD-helicase"/>
    <property type="match status" value="1"/>
</dbReference>
<evidence type="ECO:0000256" key="2">
    <source>
        <dbReference type="ARBA" id="ARBA00022741"/>
    </source>
</evidence>
<dbReference type="AlphaFoldDB" id="A0A3E5AKG4"/>
<protein>
    <recommendedName>
        <fullName evidence="8">DNA 3'-5' helicase</fullName>
        <ecNumber evidence="8">5.6.2.4</ecNumber>
    </recommendedName>
</protein>
<dbReference type="InterPro" id="IPR013986">
    <property type="entry name" value="DExx_box_DNA_helicase_dom_sf"/>
</dbReference>
<dbReference type="EC" id="5.6.2.4" evidence="8"/>
<dbReference type="Pfam" id="PF13361">
    <property type="entry name" value="UvrD_C"/>
    <property type="match status" value="1"/>
</dbReference>
<dbReference type="EMBL" id="QSUG01000015">
    <property type="protein sequence ID" value="RGN21250.1"/>
    <property type="molecule type" value="Genomic_DNA"/>
</dbReference>
<dbReference type="Proteomes" id="UP000260970">
    <property type="component" value="Unassembled WGS sequence"/>
</dbReference>
<comment type="catalytic activity">
    <reaction evidence="9">
        <text>ATP + H2O = ADP + phosphate + H(+)</text>
        <dbReference type="Rhea" id="RHEA:13065"/>
        <dbReference type="ChEBI" id="CHEBI:15377"/>
        <dbReference type="ChEBI" id="CHEBI:15378"/>
        <dbReference type="ChEBI" id="CHEBI:30616"/>
        <dbReference type="ChEBI" id="CHEBI:43474"/>
        <dbReference type="ChEBI" id="CHEBI:456216"/>
        <dbReference type="EC" id="5.6.2.4"/>
    </reaction>
</comment>
<dbReference type="GO" id="GO:0000725">
    <property type="term" value="P:recombinational repair"/>
    <property type="evidence" value="ECO:0007669"/>
    <property type="project" value="TreeGrafter"/>
</dbReference>
<name>A0A3E5AKG4_9FIRM</name>
<dbReference type="PROSITE" id="PS51198">
    <property type="entry name" value="UVRD_HELICASE_ATP_BIND"/>
    <property type="match status" value="1"/>
</dbReference>
<dbReference type="InterPro" id="IPR014017">
    <property type="entry name" value="DNA_helicase_UvrD-like_C"/>
</dbReference>
<keyword evidence="6" id="KW-0413">Isomerase</keyword>
<accession>A0A3E5AKG4</accession>
<feature type="binding site" evidence="10">
    <location>
        <begin position="66"/>
        <end position="73"/>
    </location>
    <ligand>
        <name>ATP</name>
        <dbReference type="ChEBI" id="CHEBI:30616"/>
    </ligand>
</feature>
<dbReference type="Gene3D" id="1.10.10.160">
    <property type="match status" value="1"/>
</dbReference>
<dbReference type="Gene3D" id="3.40.50.300">
    <property type="entry name" value="P-loop containing nucleotide triphosphate hydrolases"/>
    <property type="match status" value="2"/>
</dbReference>
<evidence type="ECO:0000256" key="3">
    <source>
        <dbReference type="ARBA" id="ARBA00022801"/>
    </source>
</evidence>
<dbReference type="RefSeq" id="WP_117691014.1">
    <property type="nucleotide sequence ID" value="NZ_QSUE01000013.1"/>
</dbReference>
<organism evidence="12 13">
    <name type="scientific">Agathobacter rectalis</name>
    <dbReference type="NCBI Taxonomy" id="39491"/>
    <lineage>
        <taxon>Bacteria</taxon>
        <taxon>Bacillati</taxon>
        <taxon>Bacillota</taxon>
        <taxon>Clostridia</taxon>
        <taxon>Lachnospirales</taxon>
        <taxon>Lachnospiraceae</taxon>
        <taxon>Agathobacter</taxon>
    </lineage>
</organism>
<evidence type="ECO:0000256" key="5">
    <source>
        <dbReference type="ARBA" id="ARBA00022840"/>
    </source>
</evidence>
<evidence type="ECO:0000313" key="13">
    <source>
        <dbReference type="Proteomes" id="UP000260970"/>
    </source>
</evidence>
<reference evidence="12 13" key="1">
    <citation type="submission" date="2018-08" db="EMBL/GenBank/DDBJ databases">
        <title>A genome reference for cultivated species of the human gut microbiota.</title>
        <authorList>
            <person name="Zou Y."/>
            <person name="Xue W."/>
            <person name="Luo G."/>
        </authorList>
    </citation>
    <scope>NUCLEOTIDE SEQUENCE [LARGE SCALE GENOMIC DNA]</scope>
    <source>
        <strain evidence="12 13">OM05-6AA</strain>
    </source>
</reference>
<keyword evidence="5 10" id="KW-0067">ATP-binding</keyword>
<keyword evidence="4 10" id="KW-0347">Helicase</keyword>
<keyword evidence="3 10" id="KW-0378">Hydrolase</keyword>
<feature type="domain" description="UvrD-like helicase ATP-binding" evidence="11">
    <location>
        <begin position="45"/>
        <end position="355"/>
    </location>
</feature>
<dbReference type="SUPFAM" id="SSF52540">
    <property type="entry name" value="P-loop containing nucleoside triphosphate hydrolases"/>
    <property type="match status" value="1"/>
</dbReference>
<evidence type="ECO:0000256" key="10">
    <source>
        <dbReference type="PROSITE-ProRule" id="PRU00560"/>
    </source>
</evidence>
<comment type="caution">
    <text evidence="12">The sequence shown here is derived from an EMBL/GenBank/DDBJ whole genome shotgun (WGS) entry which is preliminary data.</text>
</comment>
<dbReference type="GO" id="GO:0005829">
    <property type="term" value="C:cytosol"/>
    <property type="evidence" value="ECO:0007669"/>
    <property type="project" value="TreeGrafter"/>
</dbReference>
<comment type="similarity">
    <text evidence="1">Belongs to the helicase family. UvrD subfamily.</text>
</comment>
<dbReference type="InterPro" id="IPR027417">
    <property type="entry name" value="P-loop_NTPase"/>
</dbReference>
<evidence type="ECO:0000256" key="7">
    <source>
        <dbReference type="ARBA" id="ARBA00034617"/>
    </source>
</evidence>
<dbReference type="PANTHER" id="PTHR11070">
    <property type="entry name" value="UVRD / RECB / PCRA DNA HELICASE FAMILY MEMBER"/>
    <property type="match status" value="1"/>
</dbReference>
<dbReference type="GO" id="GO:0005524">
    <property type="term" value="F:ATP binding"/>
    <property type="evidence" value="ECO:0007669"/>
    <property type="project" value="UniProtKB-UniRule"/>
</dbReference>
<keyword evidence="2 10" id="KW-0547">Nucleotide-binding</keyword>
<evidence type="ECO:0000256" key="9">
    <source>
        <dbReference type="ARBA" id="ARBA00048988"/>
    </source>
</evidence>
<dbReference type="InterPro" id="IPR014016">
    <property type="entry name" value="UvrD-like_ATP-bd"/>
</dbReference>
<dbReference type="GO" id="GO:0016887">
    <property type="term" value="F:ATP hydrolysis activity"/>
    <property type="evidence" value="ECO:0007669"/>
    <property type="project" value="RHEA"/>
</dbReference>
<evidence type="ECO:0000256" key="1">
    <source>
        <dbReference type="ARBA" id="ARBA00009922"/>
    </source>
</evidence>
<evidence type="ECO:0000256" key="8">
    <source>
        <dbReference type="ARBA" id="ARBA00034808"/>
    </source>
</evidence>
<dbReference type="InterPro" id="IPR000212">
    <property type="entry name" value="DNA_helicase_UvrD/REP"/>
</dbReference>
<proteinExistence type="inferred from homology"/>
<sequence>MTKEECQEQVAKVICDKSDEITCDECFRLSNGHICEGLDHCRISEKTEEQLKYVLSSAKKDTFLRACAGSGKTEVVGMKAAYEIKKWKERNKGIAVLSFTNDATDVIKDRVKRFAGNNGTYPHYIGTLSSFIHNYIVQPFAYKFVGYQGKNSDFSLHVVDENVSIYSNHWLMNYKCSIHYLSSQNKRNDIYAHQIGFDFTRKDFYFYIGSQLVWLKDYYQSDRIQKYIHEKRKKQSYYWEWKYVRDCFLDCKKEFWKQGYANFDDLNFLAVRILKKNIGSEIAKRFPFILIDECQDLSGNELEVLRQLKENGCCIHFIGDLNQSIYEFKRVSPDNIADYVKDFEKYTLSNNFRSCTEIVSFSEKLIGKSGSISQNVESKFGNHSLVYIEYRTPEEAIEKYVRLLDSMGCKEYDNKILVKQNALRKQLEKTTQNEFDTKEPLVVAVQLWKEKAQSQMSMALELSGLQISKWFGGGRTKKNYYCPKEITSVFAWRIYLMTVLNAIEKSETLMDFNQTYGKWHEKARKELNDILKCQYSIISNYDENKEREIEKLVNGNNFKVSNGNKDVVISNFVGKFVTDIPVMTIHGSKGCTYDTTLVISSENAQSEGGHWKAHWIEGDGEAKRIGYVASTRAKYLLVWGVPILKKKDRELLENYGFISSEEVTNDVENEECT</sequence>
<dbReference type="GO" id="GO:0043138">
    <property type="term" value="F:3'-5' DNA helicase activity"/>
    <property type="evidence" value="ECO:0007669"/>
    <property type="project" value="UniProtKB-EC"/>
</dbReference>
<evidence type="ECO:0000256" key="4">
    <source>
        <dbReference type="ARBA" id="ARBA00022806"/>
    </source>
</evidence>
<evidence type="ECO:0000259" key="11">
    <source>
        <dbReference type="PROSITE" id="PS51198"/>
    </source>
</evidence>
<evidence type="ECO:0000256" key="6">
    <source>
        <dbReference type="ARBA" id="ARBA00023235"/>
    </source>
</evidence>
<comment type="catalytic activity">
    <reaction evidence="7">
        <text>Couples ATP hydrolysis with the unwinding of duplex DNA by translocating in the 3'-5' direction.</text>
        <dbReference type="EC" id="5.6.2.4"/>
    </reaction>
</comment>
<gene>
    <name evidence="12" type="ORF">DXB72_12945</name>
</gene>
<dbReference type="PANTHER" id="PTHR11070:SF3">
    <property type="entry name" value="DNA 3'-5' HELICASE"/>
    <property type="match status" value="1"/>
</dbReference>
<evidence type="ECO:0000313" key="12">
    <source>
        <dbReference type="EMBL" id="RGN21250.1"/>
    </source>
</evidence>
<dbReference type="GO" id="GO:0003677">
    <property type="term" value="F:DNA binding"/>
    <property type="evidence" value="ECO:0007669"/>
    <property type="project" value="InterPro"/>
</dbReference>